<dbReference type="GO" id="GO:0005737">
    <property type="term" value="C:cytoplasm"/>
    <property type="evidence" value="ECO:0007669"/>
    <property type="project" value="TreeGrafter"/>
</dbReference>
<comment type="caution">
    <text evidence="3">The sequence shown here is derived from an EMBL/GenBank/DDBJ whole genome shotgun (WGS) entry which is preliminary data.</text>
</comment>
<dbReference type="InterPro" id="IPR024403">
    <property type="entry name" value="DHOase_cat"/>
</dbReference>
<sequence length="417" mass="45574">MKLLIKSAILVDANSKHHLKKRDLLIENGKISRIAAQIKDDQIKQLKLDNLHISPGWFDPSVSFGEPGYEERETIANGLNVAAWSGFTTVGINTNTNPIPDTKSGIEYIKTKGSNHAVEVCPVGALTVQSEGVDLAELYDMQQEGALCFYDHKKPISNPNLLKIALQYAHDFDGLVQSFPLEAGLARKGVANEHVNATRLGLKGIPALSEEVQLSRDLQILEYTGGKLHIPTISTAGSVDLIKNAQAKGLQVSCSVSVNNLVMTDEVLEQFDTRYKLMPPLRTEKDRKALIKGLSTGVISGVTSDHNPIDVEHKQTEFDHAYFGSIGLESCFGALNRVLGTEETVKSLTGLKQAFGIPTVTLDEGQKADLTLFNPDSDWIFGRPDIRSGSYNAAMIGWPMKGRVYGVYCGKKLLLSQ</sequence>
<dbReference type="Gene3D" id="3.20.20.140">
    <property type="entry name" value="Metal-dependent hydrolases"/>
    <property type="match status" value="1"/>
</dbReference>
<organism evidence="3 4">
    <name type="scientific">Aureitalea marina</name>
    <dbReference type="NCBI Taxonomy" id="930804"/>
    <lineage>
        <taxon>Bacteria</taxon>
        <taxon>Pseudomonadati</taxon>
        <taxon>Bacteroidota</taxon>
        <taxon>Flavobacteriia</taxon>
        <taxon>Flavobacteriales</taxon>
        <taxon>Flavobacteriaceae</taxon>
        <taxon>Aureitalea</taxon>
    </lineage>
</organism>
<dbReference type="GO" id="GO:0004038">
    <property type="term" value="F:allantoinase activity"/>
    <property type="evidence" value="ECO:0007669"/>
    <property type="project" value="TreeGrafter"/>
</dbReference>
<protein>
    <submittedName>
        <fullName evidence="3">Dihydroorotase</fullName>
    </submittedName>
</protein>
<evidence type="ECO:0000256" key="1">
    <source>
        <dbReference type="ARBA" id="ARBA00022975"/>
    </source>
</evidence>
<dbReference type="InterPro" id="IPR004722">
    <property type="entry name" value="DHOase"/>
</dbReference>
<evidence type="ECO:0000259" key="2">
    <source>
        <dbReference type="Pfam" id="PF12890"/>
    </source>
</evidence>
<dbReference type="RefSeq" id="WP_104812414.1">
    <property type="nucleotide sequence ID" value="NZ_MQUB01000001.1"/>
</dbReference>
<dbReference type="InterPro" id="IPR011059">
    <property type="entry name" value="Metal-dep_hydrolase_composite"/>
</dbReference>
<dbReference type="SUPFAM" id="SSF51556">
    <property type="entry name" value="Metallo-dependent hydrolases"/>
    <property type="match status" value="1"/>
</dbReference>
<dbReference type="SUPFAM" id="SSF51338">
    <property type="entry name" value="Composite domain of metallo-dependent hydrolases"/>
    <property type="match status" value="1"/>
</dbReference>
<evidence type="ECO:0000313" key="3">
    <source>
        <dbReference type="EMBL" id="PQB04488.1"/>
    </source>
</evidence>
<reference evidence="3 4" key="1">
    <citation type="submission" date="2016-11" db="EMBL/GenBank/DDBJ databases">
        <title>Trade-off between light-utilization and light-protection in marine flavobacteria.</title>
        <authorList>
            <person name="Kumagai Y."/>
        </authorList>
    </citation>
    <scope>NUCLEOTIDE SEQUENCE [LARGE SCALE GENOMIC DNA]</scope>
    <source>
        <strain evidence="3 4">NBRC 107741</strain>
    </source>
</reference>
<dbReference type="GO" id="GO:0046872">
    <property type="term" value="F:metal ion binding"/>
    <property type="evidence" value="ECO:0007669"/>
    <property type="project" value="InterPro"/>
</dbReference>
<keyword evidence="1" id="KW-0665">Pyrimidine biosynthesis</keyword>
<dbReference type="Proteomes" id="UP000239800">
    <property type="component" value="Unassembled WGS sequence"/>
</dbReference>
<dbReference type="PANTHER" id="PTHR43668:SF2">
    <property type="entry name" value="ALLANTOINASE"/>
    <property type="match status" value="1"/>
</dbReference>
<feature type="domain" description="Dihydroorotase catalytic" evidence="2">
    <location>
        <begin position="54"/>
        <end position="236"/>
    </location>
</feature>
<dbReference type="AlphaFoldDB" id="A0A2S7KPI3"/>
<keyword evidence="4" id="KW-1185">Reference proteome</keyword>
<dbReference type="EMBL" id="MQUB01000001">
    <property type="protein sequence ID" value="PQB04488.1"/>
    <property type="molecule type" value="Genomic_DNA"/>
</dbReference>
<dbReference type="CDD" id="cd01317">
    <property type="entry name" value="DHOase_IIa"/>
    <property type="match status" value="1"/>
</dbReference>
<dbReference type="GO" id="GO:0006221">
    <property type="term" value="P:pyrimidine nucleotide biosynthetic process"/>
    <property type="evidence" value="ECO:0007669"/>
    <property type="project" value="UniProtKB-KW"/>
</dbReference>
<dbReference type="Gene3D" id="2.30.40.10">
    <property type="entry name" value="Urease, subunit C, domain 1"/>
    <property type="match status" value="1"/>
</dbReference>
<gene>
    <name evidence="3" type="ORF">BST85_05920</name>
</gene>
<dbReference type="GO" id="GO:0004151">
    <property type="term" value="F:dihydroorotase activity"/>
    <property type="evidence" value="ECO:0007669"/>
    <property type="project" value="InterPro"/>
</dbReference>
<dbReference type="OrthoDB" id="9765462at2"/>
<evidence type="ECO:0000313" key="4">
    <source>
        <dbReference type="Proteomes" id="UP000239800"/>
    </source>
</evidence>
<proteinExistence type="predicted"/>
<dbReference type="InterPro" id="IPR050138">
    <property type="entry name" value="DHOase/Allantoinase_Hydrolase"/>
</dbReference>
<dbReference type="PANTHER" id="PTHR43668">
    <property type="entry name" value="ALLANTOINASE"/>
    <property type="match status" value="1"/>
</dbReference>
<name>A0A2S7KPI3_9FLAO</name>
<dbReference type="Pfam" id="PF12890">
    <property type="entry name" value="DHOase"/>
    <property type="match status" value="1"/>
</dbReference>
<dbReference type="GO" id="GO:0006145">
    <property type="term" value="P:purine nucleobase catabolic process"/>
    <property type="evidence" value="ECO:0007669"/>
    <property type="project" value="TreeGrafter"/>
</dbReference>
<dbReference type="InterPro" id="IPR032466">
    <property type="entry name" value="Metal_Hydrolase"/>
</dbReference>
<accession>A0A2S7KPI3</accession>